<evidence type="ECO:0000259" key="8">
    <source>
        <dbReference type="Pfam" id="PF12704"/>
    </source>
</evidence>
<dbReference type="PANTHER" id="PTHR30572:SF18">
    <property type="entry name" value="ABC-TYPE MACROLIDE FAMILY EXPORT SYSTEM PERMEASE COMPONENT 2"/>
    <property type="match status" value="1"/>
</dbReference>
<feature type="domain" description="ABC3 transporter permease C-terminal" evidence="7">
    <location>
        <begin position="665"/>
        <end position="777"/>
    </location>
</feature>
<keyword evidence="10" id="KW-1185">Reference proteome</keyword>
<feature type="transmembrane region" description="Helical" evidence="6">
    <location>
        <begin position="371"/>
        <end position="394"/>
    </location>
</feature>
<sequence>MLLNYCKIALRRLSRSQVQSVINISGLALGMAIALLIGLWINDELTFDHYHPNHGKIAEVLLSQQGQGHLYIGPTIATPMGNALHDNYKDLFERTALVSWPFDPLLGVNDKHLTATTVWAQPELPEMFTFQMIRGTTAALADPTTLLLSASMAKALFGNADPVNKTVRVFNALDMRVGGVYEDLPRNTTFNTVQVLLSWNSKNNYLNTVTEWNNHGTKQFVQLREGVTDGQATARVRNVPTPFVKEDTEGVYLQPLDKLHFTNEIIDGQPTDMHRQIVWLMGVIGFFVLLLACINFMNLSTARSEKRAREVGIRKTVGTLHRQLVAQFLVESVLVAMIGSVLSILLVQLTLPFFNSIADKAMELPWRSLPFWGMLLGFTLLTGLVAGSYPAFYLSSFKPIKVLKGVFRAGRYASLPRKVLVVLQFTVSLTLIIGTLIVYNQIQFAQNRPLGYDRAGLVTVPINTPDFDQHYPAFRTDLLATGLFENAARASQSMTLFGSNNSLEWTGMDPGQRSIDFRNVTVTPEFGPTIDWKVTAGRDFSRTFPSDSDAMVLNETAARTIGHPHLIGETVKFFGHPYKVIGIVGDMLTNEPYAPIEPALFIERGYTDVITLRIKTGVAMQKALDALSAACKKYNPSSPFIYHINDDEDAHKLAELQRTGQLAAIFAGLAIFISCLGLFGLAAFMAEQRTREISIRKVLGASVLHLWGLLSRDFVRLSAIALLVAFPLAYAGMHWWLERFPLHTALHWWIFAIAGAGMVLLALVTVSGQGLRAAMMNPAKNMRVD</sequence>
<feature type="transmembrane region" description="Helical" evidence="6">
    <location>
        <begin position="662"/>
        <end position="686"/>
    </location>
</feature>
<dbReference type="InterPro" id="IPR003838">
    <property type="entry name" value="ABC3_permease_C"/>
</dbReference>
<dbReference type="Pfam" id="PF02687">
    <property type="entry name" value="FtsX"/>
    <property type="match status" value="2"/>
</dbReference>
<feature type="transmembrane region" description="Helical" evidence="6">
    <location>
        <begin position="714"/>
        <end position="736"/>
    </location>
</feature>
<comment type="subcellular location">
    <subcellularLocation>
        <location evidence="1">Cell membrane</location>
        <topology evidence="1">Multi-pass membrane protein</topology>
    </subcellularLocation>
</comment>
<dbReference type="PANTHER" id="PTHR30572">
    <property type="entry name" value="MEMBRANE COMPONENT OF TRANSPORTER-RELATED"/>
    <property type="match status" value="1"/>
</dbReference>
<feature type="domain" description="ABC3 transporter permease C-terminal" evidence="7">
    <location>
        <begin position="283"/>
        <end position="388"/>
    </location>
</feature>
<feature type="transmembrane region" description="Helical" evidence="6">
    <location>
        <begin position="324"/>
        <end position="351"/>
    </location>
</feature>
<reference evidence="9 10" key="1">
    <citation type="submission" date="2019-03" db="EMBL/GenBank/DDBJ databases">
        <title>Genomic Encyclopedia of Type Strains, Phase IV (KMG-IV): sequencing the most valuable type-strain genomes for metagenomic binning, comparative biology and taxonomic classification.</title>
        <authorList>
            <person name="Goeker M."/>
        </authorList>
    </citation>
    <scope>NUCLEOTIDE SEQUENCE [LARGE SCALE GENOMIC DNA]</scope>
    <source>
        <strain evidence="9 10">DSM 100059</strain>
    </source>
</reference>
<dbReference type="EMBL" id="SODV01000001">
    <property type="protein sequence ID" value="TDX01412.1"/>
    <property type="molecule type" value="Genomic_DNA"/>
</dbReference>
<keyword evidence="4 6" id="KW-1133">Transmembrane helix</keyword>
<dbReference type="Pfam" id="PF12704">
    <property type="entry name" value="MacB_PCD"/>
    <property type="match status" value="2"/>
</dbReference>
<evidence type="ECO:0000256" key="1">
    <source>
        <dbReference type="ARBA" id="ARBA00004651"/>
    </source>
</evidence>
<dbReference type="GO" id="GO:0005886">
    <property type="term" value="C:plasma membrane"/>
    <property type="evidence" value="ECO:0007669"/>
    <property type="project" value="UniProtKB-SubCell"/>
</dbReference>
<evidence type="ECO:0000256" key="4">
    <source>
        <dbReference type="ARBA" id="ARBA00022989"/>
    </source>
</evidence>
<dbReference type="AlphaFoldDB" id="A0A4R8DT01"/>
<evidence type="ECO:0000256" key="2">
    <source>
        <dbReference type="ARBA" id="ARBA00022475"/>
    </source>
</evidence>
<protein>
    <submittedName>
        <fullName evidence="9">ABC-type antimicrobial peptide transport system permease subunit</fullName>
    </submittedName>
</protein>
<feature type="transmembrane region" description="Helical" evidence="6">
    <location>
        <begin position="21"/>
        <end position="41"/>
    </location>
</feature>
<dbReference type="GO" id="GO:0022857">
    <property type="term" value="F:transmembrane transporter activity"/>
    <property type="evidence" value="ECO:0007669"/>
    <property type="project" value="TreeGrafter"/>
</dbReference>
<feature type="domain" description="MacB-like periplasmic core" evidence="8">
    <location>
        <begin position="426"/>
        <end position="629"/>
    </location>
</feature>
<comment type="caution">
    <text evidence="9">The sequence shown here is derived from an EMBL/GenBank/DDBJ whole genome shotgun (WGS) entry which is preliminary data.</text>
</comment>
<evidence type="ECO:0000256" key="5">
    <source>
        <dbReference type="ARBA" id="ARBA00023136"/>
    </source>
</evidence>
<dbReference type="RefSeq" id="WP_133993913.1">
    <property type="nucleotide sequence ID" value="NZ_SODV01000001.1"/>
</dbReference>
<keyword evidence="2" id="KW-1003">Cell membrane</keyword>
<feature type="domain" description="MacB-like periplasmic core" evidence="8">
    <location>
        <begin position="20"/>
        <end position="238"/>
    </location>
</feature>
<evidence type="ECO:0000259" key="7">
    <source>
        <dbReference type="Pfam" id="PF02687"/>
    </source>
</evidence>
<name>A0A4R8DT01_9BACT</name>
<feature type="transmembrane region" description="Helical" evidence="6">
    <location>
        <begin position="277"/>
        <end position="299"/>
    </location>
</feature>
<dbReference type="InterPro" id="IPR025857">
    <property type="entry name" value="MacB_PCD"/>
</dbReference>
<evidence type="ECO:0000256" key="6">
    <source>
        <dbReference type="SAM" id="Phobius"/>
    </source>
</evidence>
<accession>A0A4R8DT01</accession>
<organism evidence="9 10">
    <name type="scientific">Dinghuibacter silviterrae</name>
    <dbReference type="NCBI Taxonomy" id="1539049"/>
    <lineage>
        <taxon>Bacteria</taxon>
        <taxon>Pseudomonadati</taxon>
        <taxon>Bacteroidota</taxon>
        <taxon>Chitinophagia</taxon>
        <taxon>Chitinophagales</taxon>
        <taxon>Chitinophagaceae</taxon>
        <taxon>Dinghuibacter</taxon>
    </lineage>
</organism>
<feature type="transmembrane region" description="Helical" evidence="6">
    <location>
        <begin position="748"/>
        <end position="766"/>
    </location>
</feature>
<evidence type="ECO:0000313" key="9">
    <source>
        <dbReference type="EMBL" id="TDX01412.1"/>
    </source>
</evidence>
<keyword evidence="5 6" id="KW-0472">Membrane</keyword>
<dbReference type="InterPro" id="IPR050250">
    <property type="entry name" value="Macrolide_Exporter_MacB"/>
</dbReference>
<feature type="transmembrane region" description="Helical" evidence="6">
    <location>
        <begin position="415"/>
        <end position="439"/>
    </location>
</feature>
<evidence type="ECO:0000313" key="10">
    <source>
        <dbReference type="Proteomes" id="UP000294498"/>
    </source>
</evidence>
<proteinExistence type="predicted"/>
<evidence type="ECO:0000256" key="3">
    <source>
        <dbReference type="ARBA" id="ARBA00022692"/>
    </source>
</evidence>
<dbReference type="Proteomes" id="UP000294498">
    <property type="component" value="Unassembled WGS sequence"/>
</dbReference>
<dbReference type="OrthoDB" id="5933722at2"/>
<keyword evidence="3 6" id="KW-0812">Transmembrane</keyword>
<gene>
    <name evidence="9" type="ORF">EDB95_2447</name>
</gene>